<feature type="region of interest" description="Disordered" evidence="1">
    <location>
        <begin position="564"/>
        <end position="583"/>
    </location>
</feature>
<feature type="compositionally biased region" description="Acidic residues" evidence="1">
    <location>
        <begin position="326"/>
        <end position="336"/>
    </location>
</feature>
<dbReference type="EMBL" id="LHPF02000001">
    <property type="protein sequence ID" value="PSC76525.1"/>
    <property type="molecule type" value="Genomic_DNA"/>
</dbReference>
<feature type="region of interest" description="Disordered" evidence="1">
    <location>
        <begin position="257"/>
        <end position="390"/>
    </location>
</feature>
<evidence type="ECO:0000259" key="2">
    <source>
        <dbReference type="Pfam" id="PF03364"/>
    </source>
</evidence>
<dbReference type="STRING" id="554055.A0A2P6VR38"/>
<accession>A0A2P6VR38</accession>
<protein>
    <recommendedName>
        <fullName evidence="2">Coenzyme Q-binding protein COQ10 START domain-containing protein</fullName>
    </recommendedName>
</protein>
<reference evidence="3 4" key="1">
    <citation type="journal article" date="2018" name="Plant J.">
        <title>Genome sequences of Chlorella sorokiniana UTEX 1602 and Micractinium conductrix SAG 241.80: implications to maltose excretion by a green alga.</title>
        <authorList>
            <person name="Arriola M.B."/>
            <person name="Velmurugan N."/>
            <person name="Zhang Y."/>
            <person name="Plunkett M.H."/>
            <person name="Hondzo H."/>
            <person name="Barney B.M."/>
        </authorList>
    </citation>
    <scope>NUCLEOTIDE SEQUENCE [LARGE SCALE GENOMIC DNA]</scope>
    <source>
        <strain evidence="3 4">SAG 241.80</strain>
    </source>
</reference>
<comment type="caution">
    <text evidence="3">The sequence shown here is derived from an EMBL/GenBank/DDBJ whole genome shotgun (WGS) entry which is preliminary data.</text>
</comment>
<feature type="compositionally biased region" description="Basic and acidic residues" evidence="1">
    <location>
        <begin position="279"/>
        <end position="293"/>
    </location>
</feature>
<dbReference type="InterPro" id="IPR023393">
    <property type="entry name" value="START-like_dom_sf"/>
</dbReference>
<dbReference type="InterPro" id="IPR005031">
    <property type="entry name" value="COQ10_START"/>
</dbReference>
<name>A0A2P6VR38_9CHLO</name>
<feature type="compositionally biased region" description="Low complexity" evidence="1">
    <location>
        <begin position="918"/>
        <end position="927"/>
    </location>
</feature>
<feature type="domain" description="Coenzyme Q-binding protein COQ10 START" evidence="2">
    <location>
        <begin position="470"/>
        <end position="621"/>
    </location>
</feature>
<evidence type="ECO:0000256" key="1">
    <source>
        <dbReference type="SAM" id="MobiDB-lite"/>
    </source>
</evidence>
<feature type="region of interest" description="Disordered" evidence="1">
    <location>
        <begin position="1"/>
        <end position="25"/>
    </location>
</feature>
<dbReference type="Pfam" id="PF03364">
    <property type="entry name" value="Polyketide_cyc"/>
    <property type="match status" value="2"/>
</dbReference>
<dbReference type="PANTHER" id="PTHR34060:SF2">
    <property type="entry name" value="OS03G0837900 PROTEIN"/>
    <property type="match status" value="1"/>
</dbReference>
<feature type="domain" description="Coenzyme Q-binding protein COQ10 START" evidence="2">
    <location>
        <begin position="71"/>
        <end position="208"/>
    </location>
</feature>
<evidence type="ECO:0000313" key="3">
    <source>
        <dbReference type="EMBL" id="PSC76525.1"/>
    </source>
</evidence>
<dbReference type="OrthoDB" id="2779at2759"/>
<feature type="region of interest" description="Disordered" evidence="1">
    <location>
        <begin position="918"/>
        <end position="957"/>
    </location>
</feature>
<feature type="compositionally biased region" description="Low complexity" evidence="1">
    <location>
        <begin position="410"/>
        <end position="430"/>
    </location>
</feature>
<dbReference type="Gene3D" id="3.30.530.20">
    <property type="match status" value="2"/>
</dbReference>
<dbReference type="Proteomes" id="UP000239649">
    <property type="component" value="Unassembled WGS sequence"/>
</dbReference>
<dbReference type="SUPFAM" id="SSF55961">
    <property type="entry name" value="Bet v1-like"/>
    <property type="match status" value="2"/>
</dbReference>
<gene>
    <name evidence="3" type="ORF">C2E20_0333</name>
</gene>
<sequence>MAALPGLRDRAAAAPLRRAPQHGGDRRSLHTLAALAAFSGGTGAALPFNTVKVYEAGRQASGKRIVAETVVQAPVDVVWRVLTAYDRLSDFVPNLESSERLPSPRAGRVRIRQRGCSQGVLWRLEAQALLEVEEAKLPLGRREARFTMLEGDFQEMTGRWVVEPDPSSAVGMATLLRFDVSVRPKYALPSAIVSYVVRAGLPANIQAVARRAEEIAANKLRASGLARWAGTEDDPPIPAWAQQQAAAAEQARTALEQEAAEEEAARAAAAAVEQAQEEQEQRRQAEARDEGLPRKGPFWRLTGSSFPEAAPLTAARQRQQQGLPPADEDEDEDEEAALANSQRPLQRAQPAAGPPSLYLGVVSVPLPPAGNRSSTQPQTQQELNQRQAEKERLQATYPAIELRRAGGRNGSSNSGNSSSANGSSNGAAGPPSGGGLAALRPANIAAAEVHLRRLDTFDTLHRRAVAAITIDAPPEAVWAVLTDYNRLAEFIPNLAVSQRIALPPSAPPNIIRVRQVGYKRMLYMCLHAESVLDLIEKPQSEIQFRQVAGDFERFQGKWMLQGVSPTGGSSSGSSSSSSDAEPSSGYAATQLKYAVEIVIPRATRMLGVLEPLLERTVFEDVPSNLAAIKQRVETIQAELSISQLEAEGAMGAAAALRRKLERPSLSEMQDDFNVLVAELERCFGEQRVLPPRNELREMNRSDLEKAISTHGGPSVVAQQLGWKLKAKGRRPKGYWDAPENVRAEVDDFIEEQGLRQGVMPAKNAFIRAGRYDIARAVERWGGLYELAEELGYAVGDSAKPGASEWQEHISEVAASTGLSGRQGLFKLAAKTYAARRSLQGSMDGDESFALADVLAAADAGTLADMLAAADGADLTDMLTAVEAAVPAVTKAGSGGSRSGAVLAGAGAGGNGAVAMNGSVAASSSSRSGSGGSKGKARSKAAAARRSSLSVREEIDAW</sequence>
<dbReference type="AlphaFoldDB" id="A0A2P6VR38"/>
<keyword evidence="4" id="KW-1185">Reference proteome</keyword>
<feature type="compositionally biased region" description="Polar residues" evidence="1">
    <location>
        <begin position="371"/>
        <end position="386"/>
    </location>
</feature>
<feature type="compositionally biased region" description="Low complexity" evidence="1">
    <location>
        <begin position="939"/>
        <end position="949"/>
    </location>
</feature>
<dbReference type="PANTHER" id="PTHR34060">
    <property type="entry name" value="POLYKETIDE CYCLASE / DEHYDRASE AND LIPID TRANSPORT PROTEIN"/>
    <property type="match status" value="1"/>
</dbReference>
<feature type="compositionally biased region" description="Low complexity" evidence="1">
    <location>
        <begin position="1"/>
        <end position="18"/>
    </location>
</feature>
<organism evidence="3 4">
    <name type="scientific">Micractinium conductrix</name>
    <dbReference type="NCBI Taxonomy" id="554055"/>
    <lineage>
        <taxon>Eukaryota</taxon>
        <taxon>Viridiplantae</taxon>
        <taxon>Chlorophyta</taxon>
        <taxon>core chlorophytes</taxon>
        <taxon>Trebouxiophyceae</taxon>
        <taxon>Chlorellales</taxon>
        <taxon>Chlorellaceae</taxon>
        <taxon>Chlorella clade</taxon>
        <taxon>Micractinium</taxon>
    </lineage>
</organism>
<proteinExistence type="predicted"/>
<evidence type="ECO:0000313" key="4">
    <source>
        <dbReference type="Proteomes" id="UP000239649"/>
    </source>
</evidence>
<feature type="region of interest" description="Disordered" evidence="1">
    <location>
        <begin position="403"/>
        <end position="434"/>
    </location>
</feature>